<keyword evidence="1" id="KW-1133">Transmembrane helix</keyword>
<dbReference type="KEGG" id="fro:AALO17_11390"/>
<evidence type="ECO:0000313" key="3">
    <source>
        <dbReference type="Proteomes" id="UP000069771"/>
    </source>
</evidence>
<proteinExistence type="predicted"/>
<protein>
    <submittedName>
        <fullName evidence="2">Uncharacterized protein</fullName>
    </submittedName>
</protein>
<evidence type="ECO:0000313" key="2">
    <source>
        <dbReference type="EMBL" id="AMK54273.1"/>
    </source>
</evidence>
<evidence type="ECO:0000256" key="1">
    <source>
        <dbReference type="SAM" id="Phobius"/>
    </source>
</evidence>
<name>A0A140DUE6_9FIRM</name>
<keyword evidence="1" id="KW-0812">Transmembrane</keyword>
<sequence>MIICSVPFLLSVYLYSVCLFFNLVIPFRTAVFLFRTRRIPQTVPDFGRTLSSR</sequence>
<keyword evidence="1" id="KW-0472">Membrane</keyword>
<organism evidence="2 3">
    <name type="scientific">Faecalibaculum rodentium</name>
    <dbReference type="NCBI Taxonomy" id="1702221"/>
    <lineage>
        <taxon>Bacteria</taxon>
        <taxon>Bacillati</taxon>
        <taxon>Bacillota</taxon>
        <taxon>Erysipelotrichia</taxon>
        <taxon>Erysipelotrichales</taxon>
        <taxon>Erysipelotrichaceae</taxon>
        <taxon>Faecalibaculum</taxon>
    </lineage>
</organism>
<reference evidence="2 3" key="1">
    <citation type="journal article" date="2016" name="Gut Pathog.">
        <title>Whole genome sequencing of "Faecalibaculum rodentium" ALO17, isolated from C57BL/6J laboratory mouse feces.</title>
        <authorList>
            <person name="Lim S."/>
            <person name="Chang D.H."/>
            <person name="Ahn S."/>
            <person name="Kim B.C."/>
        </authorList>
    </citation>
    <scope>NUCLEOTIDE SEQUENCE [LARGE SCALE GENOMIC DNA]</scope>
    <source>
        <strain evidence="2 3">Alo17</strain>
    </source>
</reference>
<keyword evidence="3" id="KW-1185">Reference proteome</keyword>
<dbReference type="AlphaFoldDB" id="A0A140DUE6"/>
<feature type="transmembrane region" description="Helical" evidence="1">
    <location>
        <begin position="12"/>
        <end position="34"/>
    </location>
</feature>
<accession>A0A140DUE6</accession>
<dbReference type="EMBL" id="CP011391">
    <property type="protein sequence ID" value="AMK54273.1"/>
    <property type="molecule type" value="Genomic_DNA"/>
</dbReference>
<dbReference type="Proteomes" id="UP000069771">
    <property type="component" value="Chromosome"/>
</dbReference>
<gene>
    <name evidence="2" type="ORF">AALO17_11390</name>
</gene>